<gene>
    <name evidence="2" type="ORF">E2F48_04025</name>
</gene>
<accession>A0A4R5TYQ5</accession>
<dbReference type="Proteomes" id="UP000295411">
    <property type="component" value="Unassembled WGS sequence"/>
</dbReference>
<dbReference type="RefSeq" id="WP_133402740.1">
    <property type="nucleotide sequence ID" value="NZ_SMTK01000002.1"/>
</dbReference>
<keyword evidence="3" id="KW-1185">Reference proteome</keyword>
<keyword evidence="1" id="KW-0812">Transmembrane</keyword>
<organism evidence="2 3">
    <name type="scientific">Arthrobacter crusticola</name>
    <dbReference type="NCBI Taxonomy" id="2547960"/>
    <lineage>
        <taxon>Bacteria</taxon>
        <taxon>Bacillati</taxon>
        <taxon>Actinomycetota</taxon>
        <taxon>Actinomycetes</taxon>
        <taxon>Micrococcales</taxon>
        <taxon>Micrococcaceae</taxon>
        <taxon>Arthrobacter</taxon>
    </lineage>
</organism>
<evidence type="ECO:0000256" key="1">
    <source>
        <dbReference type="SAM" id="Phobius"/>
    </source>
</evidence>
<protein>
    <submittedName>
        <fullName evidence="2">Uncharacterized protein</fullName>
    </submittedName>
</protein>
<reference evidence="2 3" key="1">
    <citation type="submission" date="2019-03" db="EMBL/GenBank/DDBJ databases">
        <title>Arthrobacter sp. nov., an bacterium isolated from biocrust in Mu Us Desert.</title>
        <authorList>
            <person name="Lixiong L."/>
        </authorList>
    </citation>
    <scope>NUCLEOTIDE SEQUENCE [LARGE SCALE GENOMIC DNA]</scope>
    <source>
        <strain evidence="2 3">SLN-3</strain>
    </source>
</reference>
<name>A0A4R5TYQ5_9MICC</name>
<comment type="caution">
    <text evidence="2">The sequence shown here is derived from an EMBL/GenBank/DDBJ whole genome shotgun (WGS) entry which is preliminary data.</text>
</comment>
<dbReference type="AlphaFoldDB" id="A0A4R5TYQ5"/>
<keyword evidence="1" id="KW-1133">Transmembrane helix</keyword>
<feature type="transmembrane region" description="Helical" evidence="1">
    <location>
        <begin position="16"/>
        <end position="38"/>
    </location>
</feature>
<feature type="transmembrane region" description="Helical" evidence="1">
    <location>
        <begin position="85"/>
        <end position="105"/>
    </location>
</feature>
<proteinExistence type="predicted"/>
<evidence type="ECO:0000313" key="2">
    <source>
        <dbReference type="EMBL" id="TDK26377.1"/>
    </source>
</evidence>
<sequence>MEHGTTPVPAGPALGILLRGIGAGGVLGLIAGLIVGLTDRAPGWGWLVFTPLFGMAVGLVAGFTCAVTGLALHTIAERFLPVLRAPAAAAGAAAVVILAWRAIIGNLEVEYMWPVLLLAAIAAALAIWLTRPLRRSTRPPQ</sequence>
<keyword evidence="1" id="KW-0472">Membrane</keyword>
<feature type="transmembrane region" description="Helical" evidence="1">
    <location>
        <begin position="44"/>
        <end position="73"/>
    </location>
</feature>
<dbReference type="EMBL" id="SMTK01000002">
    <property type="protein sequence ID" value="TDK26377.1"/>
    <property type="molecule type" value="Genomic_DNA"/>
</dbReference>
<feature type="transmembrane region" description="Helical" evidence="1">
    <location>
        <begin position="111"/>
        <end position="129"/>
    </location>
</feature>
<evidence type="ECO:0000313" key="3">
    <source>
        <dbReference type="Proteomes" id="UP000295411"/>
    </source>
</evidence>